<organism evidence="4 5">
    <name type="scientific">Sarocladium strictum</name>
    <name type="common">Black bundle disease fungus</name>
    <name type="synonym">Acremonium strictum</name>
    <dbReference type="NCBI Taxonomy" id="5046"/>
    <lineage>
        <taxon>Eukaryota</taxon>
        <taxon>Fungi</taxon>
        <taxon>Dikarya</taxon>
        <taxon>Ascomycota</taxon>
        <taxon>Pezizomycotina</taxon>
        <taxon>Sordariomycetes</taxon>
        <taxon>Hypocreomycetidae</taxon>
        <taxon>Hypocreales</taxon>
        <taxon>Sarocladiaceae</taxon>
        <taxon>Sarocladium</taxon>
    </lineage>
</organism>
<keyword evidence="1" id="KW-0342">GTP-binding</keyword>
<dbReference type="Proteomes" id="UP001175261">
    <property type="component" value="Unassembled WGS sequence"/>
</dbReference>
<comment type="similarity">
    <text evidence="1">Belongs to the TRAFAC class TrmE-Era-EngA-EngB-Septin-like GTPase superfamily. Septin GTPase family.</text>
</comment>
<name>A0AA39GET5_SARSR</name>
<dbReference type="GO" id="GO:0005525">
    <property type="term" value="F:GTP binding"/>
    <property type="evidence" value="ECO:0007669"/>
    <property type="project" value="UniProtKB-KW"/>
</dbReference>
<proteinExistence type="inferred from homology"/>
<dbReference type="SUPFAM" id="SSF52540">
    <property type="entry name" value="P-loop containing nucleoside triphosphate hydrolases"/>
    <property type="match status" value="1"/>
</dbReference>
<feature type="compositionally biased region" description="Polar residues" evidence="2">
    <location>
        <begin position="162"/>
        <end position="171"/>
    </location>
</feature>
<dbReference type="PROSITE" id="PS51719">
    <property type="entry name" value="G_SEPTIN"/>
    <property type="match status" value="1"/>
</dbReference>
<feature type="compositionally biased region" description="Basic residues" evidence="2">
    <location>
        <begin position="51"/>
        <end position="62"/>
    </location>
</feature>
<accession>A0AA39GET5</accession>
<evidence type="ECO:0000313" key="4">
    <source>
        <dbReference type="EMBL" id="KAK0385721.1"/>
    </source>
</evidence>
<evidence type="ECO:0000256" key="2">
    <source>
        <dbReference type="SAM" id="MobiDB-lite"/>
    </source>
</evidence>
<dbReference type="AlphaFoldDB" id="A0AA39GET5"/>
<feature type="region of interest" description="Disordered" evidence="2">
    <location>
        <begin position="43"/>
        <end position="91"/>
    </location>
</feature>
<sequence length="623" mass="68326">MRPLSSGPDSDTHIGGASRSNLSAMPPSPQLSCFITTEAALDSAGSQQMNHPHRVGRWTRPKRSLDFASQSSRTTDSSPAPAPHSPASLSSSVLDDDMLHEQLPPLTPVLHGLSGPASTISSSSSRRNSLTASSCADKDSVARSTRPSPPHSPRRRPRPSSQQGAAESPESQLIMPSLTVPPRRSFSEIGRAIGKLKILVTGPAGIGKTSLINSITRCCDHIVHVDPPRSSSTPATETFASTKPQPKWKTELELSASTRRRRSSLTPSDEVLDRNVCFVDTSGHTSAVRPMHVALQYIESQVTPLLYKSMDDSDLWSLLLSGSQPAVDVVLYMIPSTGLEATDVDAMKRLQNYTSIILLLARADEFTDTEFSTARSDLHATLKQNDIHCFSFGGSTAVPELYMVSNKTCSDPDEMDASTLMQSEYRQPLIQSELQQLVDRMFCADGSAWLRHTTALKILKWCTQHRQTRALQLVAHPRAPQHVHFGGLHGMDAYAAAQWWQRVEVTDWAQSLRRSLDSQHSGMVFPTGTLEIANGEPARSVVTREKGRKHRSRPGPSPTHQDPLGLLDWLSHARQGGRLTVELLSGLGVAAFVTVWLQMSDSACHREVTQMPRGLIGWWWDIM</sequence>
<keyword evidence="1" id="KW-0547">Nucleotide-binding</keyword>
<evidence type="ECO:0000313" key="5">
    <source>
        <dbReference type="Proteomes" id="UP001175261"/>
    </source>
</evidence>
<feature type="compositionally biased region" description="Polar residues" evidence="2">
    <location>
        <begin position="67"/>
        <end position="76"/>
    </location>
</feature>
<protein>
    <recommendedName>
        <fullName evidence="3">Septin-type G domain-containing protein</fullName>
    </recommendedName>
</protein>
<feature type="region of interest" description="Disordered" evidence="2">
    <location>
        <begin position="536"/>
        <end position="563"/>
    </location>
</feature>
<feature type="compositionally biased region" description="Low complexity" evidence="2">
    <location>
        <begin position="112"/>
        <end position="134"/>
    </location>
</feature>
<dbReference type="Gene3D" id="3.40.50.300">
    <property type="entry name" value="P-loop containing nucleotide triphosphate hydrolases"/>
    <property type="match status" value="1"/>
</dbReference>
<dbReference type="InterPro" id="IPR027417">
    <property type="entry name" value="P-loop_NTPase"/>
</dbReference>
<dbReference type="EMBL" id="JAPDFR010000006">
    <property type="protein sequence ID" value="KAK0385721.1"/>
    <property type="molecule type" value="Genomic_DNA"/>
</dbReference>
<gene>
    <name evidence="4" type="ORF">NLU13_6898</name>
</gene>
<reference evidence="4" key="1">
    <citation type="submission" date="2022-10" db="EMBL/GenBank/DDBJ databases">
        <title>Determination and structural analysis of whole genome sequence of Sarocladium strictum F4-1.</title>
        <authorList>
            <person name="Hu L."/>
            <person name="Jiang Y."/>
        </authorList>
    </citation>
    <scope>NUCLEOTIDE SEQUENCE</scope>
    <source>
        <strain evidence="4">F4-1</strain>
    </source>
</reference>
<dbReference type="PANTHER" id="PTHR18884">
    <property type="entry name" value="SEPTIN"/>
    <property type="match status" value="1"/>
</dbReference>
<feature type="domain" description="Septin-type G" evidence="3">
    <location>
        <begin position="192"/>
        <end position="468"/>
    </location>
</feature>
<comment type="caution">
    <text evidence="4">The sequence shown here is derived from an EMBL/GenBank/DDBJ whole genome shotgun (WGS) entry which is preliminary data.</text>
</comment>
<dbReference type="Pfam" id="PF00735">
    <property type="entry name" value="Septin"/>
    <property type="match status" value="1"/>
</dbReference>
<keyword evidence="5" id="KW-1185">Reference proteome</keyword>
<evidence type="ECO:0000256" key="1">
    <source>
        <dbReference type="RuleBase" id="RU004560"/>
    </source>
</evidence>
<feature type="region of interest" description="Disordered" evidence="2">
    <location>
        <begin position="1"/>
        <end position="30"/>
    </location>
</feature>
<evidence type="ECO:0000259" key="3">
    <source>
        <dbReference type="PROSITE" id="PS51719"/>
    </source>
</evidence>
<dbReference type="InterPro" id="IPR030379">
    <property type="entry name" value="G_SEPTIN_dom"/>
</dbReference>
<feature type="region of interest" description="Disordered" evidence="2">
    <location>
        <begin position="105"/>
        <end position="181"/>
    </location>
</feature>